<evidence type="ECO:0000259" key="6">
    <source>
        <dbReference type="PROSITE" id="PS50977"/>
    </source>
</evidence>
<protein>
    <submittedName>
        <fullName evidence="7">TetR/AcrR family transcriptional regulator</fullName>
    </submittedName>
</protein>
<feature type="DNA-binding region" description="H-T-H motif" evidence="5">
    <location>
        <begin position="23"/>
        <end position="42"/>
    </location>
</feature>
<keyword evidence="4" id="KW-0804">Transcription</keyword>
<keyword evidence="1" id="KW-0678">Repressor</keyword>
<dbReference type="PANTHER" id="PTHR30055:SF238">
    <property type="entry name" value="MYCOFACTOCIN BIOSYNTHESIS TRANSCRIPTIONAL REGULATOR MFTR-RELATED"/>
    <property type="match status" value="1"/>
</dbReference>
<keyword evidence="2" id="KW-0805">Transcription regulation</keyword>
<dbReference type="SUPFAM" id="SSF48498">
    <property type="entry name" value="Tetracyclin repressor-like, C-terminal domain"/>
    <property type="match status" value="1"/>
</dbReference>
<dbReference type="GO" id="GO:0000976">
    <property type="term" value="F:transcription cis-regulatory region binding"/>
    <property type="evidence" value="ECO:0007669"/>
    <property type="project" value="TreeGrafter"/>
</dbReference>
<evidence type="ECO:0000256" key="1">
    <source>
        <dbReference type="ARBA" id="ARBA00022491"/>
    </source>
</evidence>
<dbReference type="PANTHER" id="PTHR30055">
    <property type="entry name" value="HTH-TYPE TRANSCRIPTIONAL REGULATOR RUTR"/>
    <property type="match status" value="1"/>
</dbReference>
<dbReference type="PROSITE" id="PS50977">
    <property type="entry name" value="HTH_TETR_2"/>
    <property type="match status" value="1"/>
</dbReference>
<dbReference type="InterPro" id="IPR001647">
    <property type="entry name" value="HTH_TetR"/>
</dbReference>
<feature type="domain" description="HTH tetR-type" evidence="6">
    <location>
        <begin position="1"/>
        <end position="60"/>
    </location>
</feature>
<dbReference type="GO" id="GO:0003700">
    <property type="term" value="F:DNA-binding transcription factor activity"/>
    <property type="evidence" value="ECO:0007669"/>
    <property type="project" value="TreeGrafter"/>
</dbReference>
<evidence type="ECO:0000313" key="8">
    <source>
        <dbReference type="Proteomes" id="UP001305702"/>
    </source>
</evidence>
<dbReference type="InterPro" id="IPR036271">
    <property type="entry name" value="Tet_transcr_reg_TetR-rel_C_sf"/>
</dbReference>
<gene>
    <name evidence="7" type="ORF">MJA45_26275</name>
</gene>
<dbReference type="AlphaFoldDB" id="A0AA96REN3"/>
<dbReference type="RefSeq" id="WP_315604843.1">
    <property type="nucleotide sequence ID" value="NZ_CP130318.1"/>
</dbReference>
<dbReference type="SUPFAM" id="SSF46689">
    <property type="entry name" value="Homeodomain-like"/>
    <property type="match status" value="1"/>
</dbReference>
<dbReference type="Gene3D" id="1.10.10.60">
    <property type="entry name" value="Homeodomain-like"/>
    <property type="match status" value="1"/>
</dbReference>
<reference evidence="7 8" key="1">
    <citation type="submission" date="2022-02" db="EMBL/GenBank/DDBJ databases">
        <title>Paenibacillus sp. MBLB1776 Whole Genome Shotgun Sequencing.</title>
        <authorList>
            <person name="Hwang C.Y."/>
            <person name="Cho E.-S."/>
            <person name="Seo M.-J."/>
        </authorList>
    </citation>
    <scope>NUCLEOTIDE SEQUENCE [LARGE SCALE GENOMIC DNA]</scope>
    <source>
        <strain evidence="7 8">MBLB1776</strain>
    </source>
</reference>
<dbReference type="Pfam" id="PF00440">
    <property type="entry name" value="TetR_N"/>
    <property type="match status" value="1"/>
</dbReference>
<dbReference type="Gene3D" id="1.10.357.10">
    <property type="entry name" value="Tetracycline Repressor, domain 2"/>
    <property type="match status" value="1"/>
</dbReference>
<dbReference type="InterPro" id="IPR050109">
    <property type="entry name" value="HTH-type_TetR-like_transc_reg"/>
</dbReference>
<sequence length="205" mass="23462">MTSARIKQAALAHFAHKGYEGASLADIAGEVGIKKQSIYTHFKGKDELFLELYRDIYKLELEFASRYFQDPAPPPVDEFLYRFLVRCRERYEQDDHTKFFLRVSFFPPPHLHEEIGKLGCQYVDTLESLLLPSLRQAVEQGKVSPAVGIRQAAAAFAALLDGLFVEMLFGGPERSMNRLEASWLVYWRGLRFQPSDNQPSDRNEG</sequence>
<keyword evidence="3 5" id="KW-0238">DNA-binding</keyword>
<evidence type="ECO:0000256" key="3">
    <source>
        <dbReference type="ARBA" id="ARBA00023125"/>
    </source>
</evidence>
<organism evidence="7 8">
    <name type="scientific">Paenibacillus aurantius</name>
    <dbReference type="NCBI Taxonomy" id="2918900"/>
    <lineage>
        <taxon>Bacteria</taxon>
        <taxon>Bacillati</taxon>
        <taxon>Bacillota</taxon>
        <taxon>Bacilli</taxon>
        <taxon>Bacillales</taxon>
        <taxon>Paenibacillaceae</taxon>
        <taxon>Paenibacillus</taxon>
    </lineage>
</organism>
<dbReference type="EMBL" id="CP130318">
    <property type="protein sequence ID" value="WNQ11067.1"/>
    <property type="molecule type" value="Genomic_DNA"/>
</dbReference>
<dbReference type="PRINTS" id="PR00455">
    <property type="entry name" value="HTHTETR"/>
</dbReference>
<evidence type="ECO:0000313" key="7">
    <source>
        <dbReference type="EMBL" id="WNQ11067.1"/>
    </source>
</evidence>
<dbReference type="KEGG" id="paun:MJA45_26275"/>
<dbReference type="InterPro" id="IPR009057">
    <property type="entry name" value="Homeodomain-like_sf"/>
</dbReference>
<evidence type="ECO:0000256" key="5">
    <source>
        <dbReference type="PROSITE-ProRule" id="PRU00335"/>
    </source>
</evidence>
<evidence type="ECO:0000256" key="4">
    <source>
        <dbReference type="ARBA" id="ARBA00023163"/>
    </source>
</evidence>
<dbReference type="Pfam" id="PF13977">
    <property type="entry name" value="TetR_C_6"/>
    <property type="match status" value="1"/>
</dbReference>
<accession>A0AA96REN3</accession>
<name>A0AA96REN3_9BACL</name>
<keyword evidence="8" id="KW-1185">Reference proteome</keyword>
<dbReference type="Proteomes" id="UP001305702">
    <property type="component" value="Chromosome"/>
</dbReference>
<dbReference type="InterPro" id="IPR039538">
    <property type="entry name" value="BetI_C"/>
</dbReference>
<proteinExistence type="predicted"/>
<evidence type="ECO:0000256" key="2">
    <source>
        <dbReference type="ARBA" id="ARBA00023015"/>
    </source>
</evidence>